<proteinExistence type="predicted"/>
<evidence type="ECO:0000313" key="1">
    <source>
        <dbReference type="EMBL" id="GEQ22473.1"/>
    </source>
</evidence>
<name>A0A512TQU2_CLOBU</name>
<evidence type="ECO:0008006" key="3">
    <source>
        <dbReference type="Google" id="ProtNLM"/>
    </source>
</evidence>
<dbReference type="Proteomes" id="UP000321089">
    <property type="component" value="Unassembled WGS sequence"/>
</dbReference>
<dbReference type="InterPro" id="IPR020288">
    <property type="entry name" value="Sheath_initiator"/>
</dbReference>
<reference evidence="1 2" key="1">
    <citation type="submission" date="2019-07" db="EMBL/GenBank/DDBJ databases">
        <title>Whole genome shotgun sequence of Clostridium butyricum NBRC 3858.</title>
        <authorList>
            <person name="Hosoyama A."/>
            <person name="Uohara A."/>
            <person name="Ohji S."/>
            <person name="Ichikawa N."/>
        </authorList>
    </citation>
    <scope>NUCLEOTIDE SEQUENCE [LARGE SCALE GENOMIC DNA]</scope>
    <source>
        <strain evidence="1 2">NBRC 3858</strain>
    </source>
</reference>
<comment type="caution">
    <text evidence="1">The sequence shown here is derived from an EMBL/GenBank/DDBJ whole genome shotgun (WGS) entry which is preliminary data.</text>
</comment>
<protein>
    <recommendedName>
        <fullName evidence="3">DUF2634 domain-containing protein</fullName>
    </recommendedName>
</protein>
<organism evidence="1 2">
    <name type="scientific">Clostridium butyricum</name>
    <dbReference type="NCBI Taxonomy" id="1492"/>
    <lineage>
        <taxon>Bacteria</taxon>
        <taxon>Bacillati</taxon>
        <taxon>Bacillota</taxon>
        <taxon>Clostridia</taxon>
        <taxon>Eubacteriales</taxon>
        <taxon>Clostridiaceae</taxon>
        <taxon>Clostridium</taxon>
    </lineage>
</organism>
<gene>
    <name evidence="1" type="ORF">CBU02nite_29790</name>
</gene>
<evidence type="ECO:0000313" key="2">
    <source>
        <dbReference type="Proteomes" id="UP000321089"/>
    </source>
</evidence>
<accession>A0A512TQU2</accession>
<sequence>MANLFPTNSIESVTIKENSTFELKGSYAIDFETMTFIKNPDGTVKILNSYDAYIQWCQLAIMTIRNRFKAYTYRFGREELNKELNKEATEMELARITQEALMVHPNTKSVDSFSFTWKNGEVYYEYKVTPIKGQSKVLKNTEKVG</sequence>
<dbReference type="AlphaFoldDB" id="A0A512TQU2"/>
<dbReference type="RefSeq" id="WP_146868914.1">
    <property type="nucleotide sequence ID" value="NZ_BKBC01000049.1"/>
</dbReference>
<dbReference type="EMBL" id="BKBC01000049">
    <property type="protein sequence ID" value="GEQ22473.1"/>
    <property type="molecule type" value="Genomic_DNA"/>
</dbReference>
<dbReference type="Pfam" id="PF10934">
    <property type="entry name" value="Sheath_initiator"/>
    <property type="match status" value="1"/>
</dbReference>